<evidence type="ECO:0000256" key="3">
    <source>
        <dbReference type="ARBA" id="ARBA00022837"/>
    </source>
</evidence>
<organism evidence="8 9">
    <name type="scientific">Fukomys damarensis</name>
    <name type="common">Damaraland mole rat</name>
    <name type="synonym">Cryptomys damarensis</name>
    <dbReference type="NCBI Taxonomy" id="885580"/>
    <lineage>
        <taxon>Eukaryota</taxon>
        <taxon>Metazoa</taxon>
        <taxon>Chordata</taxon>
        <taxon>Craniata</taxon>
        <taxon>Vertebrata</taxon>
        <taxon>Euteleostomi</taxon>
        <taxon>Mammalia</taxon>
        <taxon>Eutheria</taxon>
        <taxon>Euarchontoglires</taxon>
        <taxon>Glires</taxon>
        <taxon>Rodentia</taxon>
        <taxon>Hystricomorpha</taxon>
        <taxon>Bathyergidae</taxon>
        <taxon>Fukomys</taxon>
    </lineage>
</organism>
<dbReference type="PROSITE" id="PS50268">
    <property type="entry name" value="CADHERIN_2"/>
    <property type="match status" value="1"/>
</dbReference>
<keyword evidence="2" id="KW-0677">Repeat</keyword>
<dbReference type="SUPFAM" id="SSF49313">
    <property type="entry name" value="Cadherin-like"/>
    <property type="match status" value="1"/>
</dbReference>
<evidence type="ECO:0000256" key="4">
    <source>
        <dbReference type="ARBA" id="ARBA00023136"/>
    </source>
</evidence>
<dbReference type="SMART" id="SM00112">
    <property type="entry name" value="CA"/>
    <property type="match status" value="1"/>
</dbReference>
<evidence type="ECO:0000313" key="9">
    <source>
        <dbReference type="Proteomes" id="UP000028990"/>
    </source>
</evidence>
<evidence type="ECO:0000256" key="2">
    <source>
        <dbReference type="ARBA" id="ARBA00022737"/>
    </source>
</evidence>
<feature type="domain" description="Cadherin" evidence="7">
    <location>
        <begin position="80"/>
        <end position="160"/>
    </location>
</feature>
<dbReference type="GO" id="GO:0007156">
    <property type="term" value="P:homophilic cell adhesion via plasma membrane adhesion molecules"/>
    <property type="evidence" value="ECO:0007669"/>
    <property type="project" value="InterPro"/>
</dbReference>
<dbReference type="PROSITE" id="PS00232">
    <property type="entry name" value="CADHERIN_1"/>
    <property type="match status" value="1"/>
</dbReference>
<dbReference type="GO" id="GO:0044331">
    <property type="term" value="P:cell-cell adhesion mediated by cadherin"/>
    <property type="evidence" value="ECO:0007669"/>
    <property type="project" value="TreeGrafter"/>
</dbReference>
<dbReference type="GO" id="GO:0000902">
    <property type="term" value="P:cell morphogenesis"/>
    <property type="evidence" value="ECO:0007669"/>
    <property type="project" value="TreeGrafter"/>
</dbReference>
<dbReference type="GO" id="GO:0045296">
    <property type="term" value="F:cadherin binding"/>
    <property type="evidence" value="ECO:0007669"/>
    <property type="project" value="TreeGrafter"/>
</dbReference>
<keyword evidence="3 5" id="KW-0106">Calcium</keyword>
<dbReference type="Gene3D" id="2.60.40.60">
    <property type="entry name" value="Cadherins"/>
    <property type="match status" value="1"/>
</dbReference>
<gene>
    <name evidence="8" type="ORF">H920_17381</name>
</gene>
<dbReference type="GO" id="GO:0008013">
    <property type="term" value="F:beta-catenin binding"/>
    <property type="evidence" value="ECO:0007669"/>
    <property type="project" value="TreeGrafter"/>
</dbReference>
<dbReference type="FunFam" id="2.60.40.60:FF:000009">
    <property type="entry name" value="Cadherin 24"/>
    <property type="match status" value="1"/>
</dbReference>
<proteinExistence type="predicted"/>
<dbReference type="CDD" id="cd11304">
    <property type="entry name" value="Cadherin_repeat"/>
    <property type="match status" value="1"/>
</dbReference>
<dbReference type="GO" id="GO:0016477">
    <property type="term" value="P:cell migration"/>
    <property type="evidence" value="ECO:0007669"/>
    <property type="project" value="TreeGrafter"/>
</dbReference>
<dbReference type="InterPro" id="IPR039808">
    <property type="entry name" value="Cadherin"/>
</dbReference>
<evidence type="ECO:0000259" key="7">
    <source>
        <dbReference type="PROSITE" id="PS50268"/>
    </source>
</evidence>
<sequence length="177" mass="19997">MLTRNCLSLLLWVLFDGGLLTSLQPQPQKSLATEPRKNVIRLPGRRAPFQRVKRGWVWNQFFVLEEYMGSEPQYVGKLHSDLDKGEGTVKYTLSGDGAGTVFTIDETTGDIHALRSLDREEKPFYTLRAQAVDIETKKPLEPESEFIIKVQDINDNEPKFLDGPYVASVPEMSPVGE</sequence>
<dbReference type="PRINTS" id="PR00205">
    <property type="entry name" value="CADHERIN"/>
</dbReference>
<dbReference type="EMBL" id="KN124420">
    <property type="protein sequence ID" value="KFO21233.1"/>
    <property type="molecule type" value="Genomic_DNA"/>
</dbReference>
<dbReference type="PANTHER" id="PTHR24027">
    <property type="entry name" value="CADHERIN-23"/>
    <property type="match status" value="1"/>
</dbReference>
<accession>A0A091CTH4</accession>
<dbReference type="AlphaFoldDB" id="A0A091CTH4"/>
<dbReference type="GO" id="GO:0007043">
    <property type="term" value="P:cell-cell junction assembly"/>
    <property type="evidence" value="ECO:0007669"/>
    <property type="project" value="TreeGrafter"/>
</dbReference>
<protein>
    <submittedName>
        <fullName evidence="8">Cadherin-12</fullName>
    </submittedName>
</protein>
<keyword evidence="9" id="KW-1185">Reference proteome</keyword>
<dbReference type="GO" id="GO:0005912">
    <property type="term" value="C:adherens junction"/>
    <property type="evidence" value="ECO:0007669"/>
    <property type="project" value="TreeGrafter"/>
</dbReference>
<evidence type="ECO:0000256" key="1">
    <source>
        <dbReference type="ARBA" id="ARBA00004370"/>
    </source>
</evidence>
<dbReference type="GO" id="GO:0034332">
    <property type="term" value="P:adherens junction organization"/>
    <property type="evidence" value="ECO:0007669"/>
    <property type="project" value="TreeGrafter"/>
</dbReference>
<dbReference type="InterPro" id="IPR015919">
    <property type="entry name" value="Cadherin-like_sf"/>
</dbReference>
<dbReference type="PANTHER" id="PTHR24027:SF96">
    <property type="entry name" value="CADHERIN-12"/>
    <property type="match status" value="1"/>
</dbReference>
<reference evidence="8 9" key="1">
    <citation type="submission" date="2013-11" db="EMBL/GenBank/DDBJ databases">
        <title>The Damaraland mole rat (Fukomys damarensis) genome and evolution of African mole rats.</title>
        <authorList>
            <person name="Gladyshev V.N."/>
            <person name="Fang X."/>
        </authorList>
    </citation>
    <scope>NUCLEOTIDE SEQUENCE [LARGE SCALE GENOMIC DNA]</scope>
    <source>
        <tissue evidence="8">Liver</tissue>
    </source>
</reference>
<dbReference type="InterPro" id="IPR002126">
    <property type="entry name" value="Cadherin-like_dom"/>
</dbReference>
<evidence type="ECO:0000256" key="6">
    <source>
        <dbReference type="SAM" id="SignalP"/>
    </source>
</evidence>
<keyword evidence="4" id="KW-0472">Membrane</keyword>
<feature type="chain" id="PRO_5001872664" evidence="6">
    <location>
        <begin position="22"/>
        <end position="177"/>
    </location>
</feature>
<dbReference type="GO" id="GO:0016342">
    <property type="term" value="C:catenin complex"/>
    <property type="evidence" value="ECO:0007669"/>
    <property type="project" value="TreeGrafter"/>
</dbReference>
<dbReference type="Pfam" id="PF00028">
    <property type="entry name" value="Cadherin"/>
    <property type="match status" value="1"/>
</dbReference>
<feature type="signal peptide" evidence="6">
    <location>
        <begin position="1"/>
        <end position="21"/>
    </location>
</feature>
<evidence type="ECO:0000313" key="8">
    <source>
        <dbReference type="EMBL" id="KFO21233.1"/>
    </source>
</evidence>
<dbReference type="Proteomes" id="UP000028990">
    <property type="component" value="Unassembled WGS sequence"/>
</dbReference>
<dbReference type="GO" id="GO:0005509">
    <property type="term" value="F:calcium ion binding"/>
    <property type="evidence" value="ECO:0007669"/>
    <property type="project" value="UniProtKB-UniRule"/>
</dbReference>
<keyword evidence="6" id="KW-0732">Signal</keyword>
<dbReference type="InterPro" id="IPR020894">
    <property type="entry name" value="Cadherin_CS"/>
</dbReference>
<name>A0A091CTH4_FUKDA</name>
<comment type="subcellular location">
    <subcellularLocation>
        <location evidence="1">Membrane</location>
    </subcellularLocation>
</comment>
<dbReference type="GO" id="GO:0016339">
    <property type="term" value="P:calcium-dependent cell-cell adhesion via plasma membrane cell adhesion molecules"/>
    <property type="evidence" value="ECO:0007669"/>
    <property type="project" value="TreeGrafter"/>
</dbReference>
<evidence type="ECO:0000256" key="5">
    <source>
        <dbReference type="PROSITE-ProRule" id="PRU00043"/>
    </source>
</evidence>